<evidence type="ECO:0000259" key="2">
    <source>
        <dbReference type="PROSITE" id="PS52004"/>
    </source>
</evidence>
<dbReference type="Pfam" id="PF16197">
    <property type="entry name" value="KAsynt_C_assoc"/>
    <property type="match status" value="1"/>
</dbReference>
<organism evidence="3 4">
    <name type="scientific">Tenebrio molitor</name>
    <name type="common">Yellow mealworm beetle</name>
    <dbReference type="NCBI Taxonomy" id="7067"/>
    <lineage>
        <taxon>Eukaryota</taxon>
        <taxon>Metazoa</taxon>
        <taxon>Ecdysozoa</taxon>
        <taxon>Arthropoda</taxon>
        <taxon>Hexapoda</taxon>
        <taxon>Insecta</taxon>
        <taxon>Pterygota</taxon>
        <taxon>Neoptera</taxon>
        <taxon>Endopterygota</taxon>
        <taxon>Coleoptera</taxon>
        <taxon>Polyphaga</taxon>
        <taxon>Cucujiformia</taxon>
        <taxon>Tenebrionidae</taxon>
        <taxon>Tenebrio</taxon>
    </lineage>
</organism>
<dbReference type="EMBL" id="JABDTM020007141">
    <property type="protein sequence ID" value="KAH0821605.1"/>
    <property type="molecule type" value="Genomic_DNA"/>
</dbReference>
<dbReference type="SUPFAM" id="SSF53901">
    <property type="entry name" value="Thiolase-like"/>
    <property type="match status" value="2"/>
</dbReference>
<dbReference type="Proteomes" id="UP000719412">
    <property type="component" value="Unassembled WGS sequence"/>
</dbReference>
<dbReference type="Pfam" id="PF02801">
    <property type="entry name" value="Ketoacyl-synt_C"/>
    <property type="match status" value="1"/>
</dbReference>
<reference evidence="3" key="1">
    <citation type="journal article" date="2020" name="J Insects Food Feed">
        <title>The yellow mealworm (Tenebrio molitor) genome: a resource for the emerging insects as food and feed industry.</title>
        <authorList>
            <person name="Eriksson T."/>
            <person name="Andere A."/>
            <person name="Kelstrup H."/>
            <person name="Emery V."/>
            <person name="Picard C."/>
        </authorList>
    </citation>
    <scope>NUCLEOTIDE SEQUENCE</scope>
    <source>
        <strain evidence="3">Stoneville</strain>
        <tissue evidence="3">Whole head</tissue>
    </source>
</reference>
<comment type="caution">
    <text evidence="3">The sequence shown here is derived from an EMBL/GenBank/DDBJ whole genome shotgun (WGS) entry which is preliminary data.</text>
</comment>
<dbReference type="InterPro" id="IPR032821">
    <property type="entry name" value="PKS_assoc"/>
</dbReference>
<dbReference type="InterPro" id="IPR014030">
    <property type="entry name" value="Ketoacyl_synth_N"/>
</dbReference>
<reference evidence="3" key="2">
    <citation type="submission" date="2021-08" db="EMBL/GenBank/DDBJ databases">
        <authorList>
            <person name="Eriksson T."/>
        </authorList>
    </citation>
    <scope>NUCLEOTIDE SEQUENCE</scope>
    <source>
        <strain evidence="3">Stoneville</strain>
        <tissue evidence="3">Whole head</tissue>
    </source>
</reference>
<dbReference type="CDD" id="cd00833">
    <property type="entry name" value="PKS"/>
    <property type="match status" value="1"/>
</dbReference>
<dbReference type="GO" id="GO:0006633">
    <property type="term" value="P:fatty acid biosynthetic process"/>
    <property type="evidence" value="ECO:0007669"/>
    <property type="project" value="TreeGrafter"/>
</dbReference>
<dbReference type="PROSITE" id="PS52004">
    <property type="entry name" value="KS3_2"/>
    <property type="match status" value="1"/>
</dbReference>
<dbReference type="GO" id="GO:0004312">
    <property type="term" value="F:fatty acid synthase activity"/>
    <property type="evidence" value="ECO:0007669"/>
    <property type="project" value="TreeGrafter"/>
</dbReference>
<dbReference type="InterPro" id="IPR016039">
    <property type="entry name" value="Thiolase-like"/>
</dbReference>
<keyword evidence="4" id="KW-1185">Reference proteome</keyword>
<sequence>MHFVKDDVVISGVGGYFPKCMNIGEFKDRLLNNENLMESRWKAGERGVTNVIGKVPAEFFDSGYFGIHRQQCTFMDPMHRLILERTFEALTDAGVNPSEVRGKRIGCFMSSSLGENDSLFLESVLSGFGVTGHSRAMMPNRVSYWLDLKGPSVHYDSNWISGIEVLRLAYEAIKTGQCESVLVGSANLVLNAEFQWLYHDMGLLSPDGLTKAFDIDAQGYGRSDGVVVLYIQRASEARRSYASIINVATRFDGNREGTLLDIDANNLAEFIDEFYDECDVDPSEVEFVEAYGCALKVSTADKNSLAHEMRRRGNERVYVFMCQAVFVELWETDRKELEALEKVYCKNRKNPLLVGSVKPNTGHSEASAGLFSVVKVLIAMETETIPATINYNTPNPELLPLINGSIQVVTENRKWGAKYAAVNGIGIDSYYGHVLLKANQKTKVISELQDDIPRLVLASTRTESGIKEVLEIVSASTRPSNMSKILVLR</sequence>
<proteinExistence type="inferred from homology"/>
<evidence type="ECO:0000313" key="4">
    <source>
        <dbReference type="Proteomes" id="UP000719412"/>
    </source>
</evidence>
<protein>
    <recommendedName>
        <fullName evidence="2">Ketosynthase family 3 (KS3) domain-containing protein</fullName>
    </recommendedName>
</protein>
<dbReference type="Pfam" id="PF00109">
    <property type="entry name" value="ketoacyl-synt"/>
    <property type="match status" value="1"/>
</dbReference>
<evidence type="ECO:0000256" key="1">
    <source>
        <dbReference type="RuleBase" id="RU003694"/>
    </source>
</evidence>
<feature type="domain" description="Ketosynthase family 3 (KS3)" evidence="2">
    <location>
        <begin position="5"/>
        <end position="438"/>
    </location>
</feature>
<accession>A0A8J6HMS1</accession>
<name>A0A8J6HMS1_TENMO</name>
<dbReference type="SMART" id="SM00825">
    <property type="entry name" value="PKS_KS"/>
    <property type="match status" value="1"/>
</dbReference>
<dbReference type="PANTHER" id="PTHR43775:SF23">
    <property type="entry name" value="FATTY ACID SYNTHASE 3"/>
    <property type="match status" value="1"/>
</dbReference>
<dbReference type="PANTHER" id="PTHR43775">
    <property type="entry name" value="FATTY ACID SYNTHASE"/>
    <property type="match status" value="1"/>
</dbReference>
<dbReference type="Gene3D" id="3.40.47.10">
    <property type="match status" value="1"/>
</dbReference>
<gene>
    <name evidence="3" type="ORF">GEV33_001186</name>
</gene>
<dbReference type="InterPro" id="IPR020841">
    <property type="entry name" value="PKS_Beta-ketoAc_synthase_dom"/>
</dbReference>
<comment type="similarity">
    <text evidence="1">Belongs to the thiolase-like superfamily. Beta-ketoacyl-ACP synthases family.</text>
</comment>
<keyword evidence="1" id="KW-0808">Transferase</keyword>
<dbReference type="InterPro" id="IPR014031">
    <property type="entry name" value="Ketoacyl_synth_C"/>
</dbReference>
<dbReference type="AlphaFoldDB" id="A0A8J6HMS1"/>
<evidence type="ECO:0000313" key="3">
    <source>
        <dbReference type="EMBL" id="KAH0821605.1"/>
    </source>
</evidence>
<dbReference type="InterPro" id="IPR050091">
    <property type="entry name" value="PKS_NRPS_Biosynth_Enz"/>
</dbReference>